<protein>
    <submittedName>
        <fullName evidence="2">Predicted protein</fullName>
    </submittedName>
</protein>
<reference evidence="2 3" key="1">
    <citation type="journal article" date="2009" name="Science">
        <title>Green evolution and dynamic adaptations revealed by genomes of the marine picoeukaryotes Micromonas.</title>
        <authorList>
            <person name="Worden A.Z."/>
            <person name="Lee J.H."/>
            <person name="Mock T."/>
            <person name="Rouze P."/>
            <person name="Simmons M.P."/>
            <person name="Aerts A.L."/>
            <person name="Allen A.E."/>
            <person name="Cuvelier M.L."/>
            <person name="Derelle E."/>
            <person name="Everett M.V."/>
            <person name="Foulon E."/>
            <person name="Grimwood J."/>
            <person name="Gundlach H."/>
            <person name="Henrissat B."/>
            <person name="Napoli C."/>
            <person name="McDonald S.M."/>
            <person name="Parker M.S."/>
            <person name="Rombauts S."/>
            <person name="Salamov A."/>
            <person name="Von Dassow P."/>
            <person name="Badger J.H."/>
            <person name="Coutinho P.M."/>
            <person name="Demir E."/>
            <person name="Dubchak I."/>
            <person name="Gentemann C."/>
            <person name="Eikrem W."/>
            <person name="Gready J.E."/>
            <person name="John U."/>
            <person name="Lanier W."/>
            <person name="Lindquist E.A."/>
            <person name="Lucas S."/>
            <person name="Mayer K.F."/>
            <person name="Moreau H."/>
            <person name="Not F."/>
            <person name="Otillar R."/>
            <person name="Panaud O."/>
            <person name="Pangilinan J."/>
            <person name="Paulsen I."/>
            <person name="Piegu B."/>
            <person name="Poliakov A."/>
            <person name="Robbens S."/>
            <person name="Schmutz J."/>
            <person name="Toulza E."/>
            <person name="Wyss T."/>
            <person name="Zelensky A."/>
            <person name="Zhou K."/>
            <person name="Armbrust E.V."/>
            <person name="Bhattacharya D."/>
            <person name="Goodenough U.W."/>
            <person name="Van de Peer Y."/>
            <person name="Grigoriev I.V."/>
        </authorList>
    </citation>
    <scope>NUCLEOTIDE SEQUENCE [LARGE SCALE GENOMIC DNA]</scope>
    <source>
        <strain evidence="2 3">CCMP1545</strain>
    </source>
</reference>
<accession>C1MLY3</accession>
<name>C1MLY3_MICPC</name>
<evidence type="ECO:0000313" key="2">
    <source>
        <dbReference type="EMBL" id="EEH58488.1"/>
    </source>
</evidence>
<dbReference type="AlphaFoldDB" id="C1MLY3"/>
<sequence length="154" mass="17562">MEAATENAASSTASQKYYFCLANADFMLNDENNEHFPEVLRERRRFYRETNKDQDFWVVPNPAFLDAMPDVAKKVRQPCVAVVTTDEVWNNFVKLRLDRVYKGCVEGTAEECLAMKSPIAADAFPAPDTSKWTAPYAKYAPGWWEAFYPGNENA</sequence>
<dbReference type="Pfam" id="PF10674">
    <property type="entry name" value="Ycf54"/>
    <property type="match status" value="1"/>
</dbReference>
<dbReference type="Proteomes" id="UP000001876">
    <property type="component" value="Unassembled WGS sequence"/>
</dbReference>
<dbReference type="InterPro" id="IPR038409">
    <property type="entry name" value="Ycf54-like_sf"/>
</dbReference>
<evidence type="ECO:0000313" key="3">
    <source>
        <dbReference type="Proteomes" id="UP000001876"/>
    </source>
</evidence>
<dbReference type="KEGG" id="mpp:MICPUCDRAFT_15141"/>
<gene>
    <name evidence="2" type="ORF">MICPUCDRAFT_15141</name>
</gene>
<dbReference type="OMA" id="EFGWWES"/>
<dbReference type="OrthoDB" id="5200at2759"/>
<dbReference type="InterPro" id="IPR019616">
    <property type="entry name" value="Ycf54"/>
</dbReference>
<dbReference type="eggNOG" id="ENOG502RY7F">
    <property type="taxonomic scope" value="Eukaryota"/>
</dbReference>
<dbReference type="Gene3D" id="3.30.70.1860">
    <property type="entry name" value="Uncharacterised protein family Ycf54"/>
    <property type="match status" value="1"/>
</dbReference>
<comment type="similarity">
    <text evidence="1">Belongs to the ycf54 family.</text>
</comment>
<proteinExistence type="inferred from homology"/>
<dbReference type="PANTHER" id="PTHR35319">
    <property type="match status" value="1"/>
</dbReference>
<dbReference type="GeneID" id="9682740"/>
<organism evidence="3">
    <name type="scientific">Micromonas pusilla (strain CCMP1545)</name>
    <name type="common">Picoplanktonic green alga</name>
    <dbReference type="NCBI Taxonomy" id="564608"/>
    <lineage>
        <taxon>Eukaryota</taxon>
        <taxon>Viridiplantae</taxon>
        <taxon>Chlorophyta</taxon>
        <taxon>Mamiellophyceae</taxon>
        <taxon>Mamiellales</taxon>
        <taxon>Mamiellaceae</taxon>
        <taxon>Micromonas</taxon>
    </lineage>
</organism>
<keyword evidence="3" id="KW-1185">Reference proteome</keyword>
<dbReference type="RefSeq" id="XP_003056843.1">
    <property type="nucleotide sequence ID" value="XM_003056797.1"/>
</dbReference>
<dbReference type="STRING" id="564608.C1MLY3"/>
<dbReference type="EMBL" id="GG663737">
    <property type="protein sequence ID" value="EEH58488.1"/>
    <property type="molecule type" value="Genomic_DNA"/>
</dbReference>
<dbReference type="PANTHER" id="PTHR35319:SF2">
    <property type="entry name" value="YCF54"/>
    <property type="match status" value="1"/>
</dbReference>
<evidence type="ECO:0000256" key="1">
    <source>
        <dbReference type="ARBA" id="ARBA00043978"/>
    </source>
</evidence>